<feature type="transmembrane region" description="Helical" evidence="6">
    <location>
        <begin position="252"/>
        <end position="272"/>
    </location>
</feature>
<dbReference type="SUPFAM" id="SSF103481">
    <property type="entry name" value="Multidrug resistance efflux transporter EmrE"/>
    <property type="match status" value="2"/>
</dbReference>
<evidence type="ECO:0000256" key="1">
    <source>
        <dbReference type="ARBA" id="ARBA00004141"/>
    </source>
</evidence>
<feature type="transmembrane region" description="Helical" evidence="6">
    <location>
        <begin position="278"/>
        <end position="299"/>
    </location>
</feature>
<dbReference type="InterPro" id="IPR037185">
    <property type="entry name" value="EmrE-like"/>
</dbReference>
<gene>
    <name evidence="8" type="ORF">SAMN05216221_1059</name>
</gene>
<dbReference type="InterPro" id="IPR000620">
    <property type="entry name" value="EamA_dom"/>
</dbReference>
<dbReference type="Pfam" id="PF00892">
    <property type="entry name" value="EamA"/>
    <property type="match status" value="2"/>
</dbReference>
<dbReference type="GO" id="GO:0016020">
    <property type="term" value="C:membrane"/>
    <property type="evidence" value="ECO:0007669"/>
    <property type="project" value="UniProtKB-SubCell"/>
</dbReference>
<dbReference type="RefSeq" id="WP_090347944.1">
    <property type="nucleotide sequence ID" value="NZ_LT629751.1"/>
</dbReference>
<evidence type="ECO:0000256" key="3">
    <source>
        <dbReference type="ARBA" id="ARBA00022692"/>
    </source>
</evidence>
<dbReference type="AlphaFoldDB" id="A0A1H1PEV7"/>
<feature type="domain" description="EamA" evidence="7">
    <location>
        <begin position="12"/>
        <end position="143"/>
    </location>
</feature>
<organism evidence="8 9">
    <name type="scientific">Pseudomonas oryzae</name>
    <dbReference type="NCBI Taxonomy" id="1392877"/>
    <lineage>
        <taxon>Bacteria</taxon>
        <taxon>Pseudomonadati</taxon>
        <taxon>Pseudomonadota</taxon>
        <taxon>Gammaproteobacteria</taxon>
        <taxon>Pseudomonadales</taxon>
        <taxon>Pseudomonadaceae</taxon>
        <taxon>Pseudomonas</taxon>
    </lineage>
</organism>
<feature type="transmembrane region" description="Helical" evidence="6">
    <location>
        <begin position="94"/>
        <end position="115"/>
    </location>
</feature>
<comment type="similarity">
    <text evidence="2">Belongs to the EamA transporter family.</text>
</comment>
<feature type="transmembrane region" description="Helical" evidence="6">
    <location>
        <begin position="127"/>
        <end position="145"/>
    </location>
</feature>
<keyword evidence="4 6" id="KW-1133">Transmembrane helix</keyword>
<protein>
    <submittedName>
        <fullName evidence="8">Threonine/homoserine efflux transporter RhtA</fullName>
    </submittedName>
</protein>
<feature type="transmembrane region" description="Helical" evidence="6">
    <location>
        <begin position="192"/>
        <end position="215"/>
    </location>
</feature>
<evidence type="ECO:0000313" key="8">
    <source>
        <dbReference type="EMBL" id="SDS09545.1"/>
    </source>
</evidence>
<name>A0A1H1PEV7_9PSED</name>
<evidence type="ECO:0000313" key="9">
    <source>
        <dbReference type="Proteomes" id="UP000243359"/>
    </source>
</evidence>
<dbReference type="PANTHER" id="PTHR32322">
    <property type="entry name" value="INNER MEMBRANE TRANSPORTER"/>
    <property type="match status" value="1"/>
</dbReference>
<dbReference type="OrthoDB" id="184388at2"/>
<sequence length="309" mass="32842">MDSRSPLDSQAVGLMLLLCLIWSIQQVVLKATAADFSPMLQIALRSGIAAVLLMALMRLRGERMSLDDGIWQPGLAAGALFAFEYMLVGEALRHTLSGHVVVFLYTAPVFAALGLHWKLPAERLAPLQWLGIGLAFAGIALAFLGGLGGDSATLTDILWGDFLALLGGACWGATTVLVRSTRLSALPASQTLLYQLATGFALILPAALLFGHTTFVPSSAVWASLAFQSVLVCFVSFLIWFALLRRYLASRLGVFSFLTPLLGVLFGAWLLGEPVEPGFLTGALLVVAGIVLVSGYGWLRQLAGRVAPG</sequence>
<comment type="subcellular location">
    <subcellularLocation>
        <location evidence="1">Membrane</location>
        <topology evidence="1">Multi-pass membrane protein</topology>
    </subcellularLocation>
</comment>
<accession>A0A1H1PEV7</accession>
<keyword evidence="5 6" id="KW-0472">Membrane</keyword>
<feature type="transmembrane region" description="Helical" evidence="6">
    <location>
        <begin position="157"/>
        <end position="180"/>
    </location>
</feature>
<proteinExistence type="inferred from homology"/>
<evidence type="ECO:0000259" key="7">
    <source>
        <dbReference type="Pfam" id="PF00892"/>
    </source>
</evidence>
<feature type="transmembrane region" description="Helical" evidence="6">
    <location>
        <begin position="40"/>
        <end position="57"/>
    </location>
</feature>
<dbReference type="Proteomes" id="UP000243359">
    <property type="component" value="Chromosome I"/>
</dbReference>
<keyword evidence="3 6" id="KW-0812">Transmembrane</keyword>
<evidence type="ECO:0000256" key="6">
    <source>
        <dbReference type="SAM" id="Phobius"/>
    </source>
</evidence>
<feature type="transmembrane region" description="Helical" evidence="6">
    <location>
        <begin position="221"/>
        <end position="243"/>
    </location>
</feature>
<dbReference type="EMBL" id="LT629751">
    <property type="protein sequence ID" value="SDS09545.1"/>
    <property type="molecule type" value="Genomic_DNA"/>
</dbReference>
<evidence type="ECO:0000256" key="5">
    <source>
        <dbReference type="ARBA" id="ARBA00023136"/>
    </source>
</evidence>
<feature type="domain" description="EamA" evidence="7">
    <location>
        <begin position="158"/>
        <end position="294"/>
    </location>
</feature>
<dbReference type="PANTHER" id="PTHR32322:SF2">
    <property type="entry name" value="EAMA DOMAIN-CONTAINING PROTEIN"/>
    <property type="match status" value="1"/>
</dbReference>
<reference evidence="9" key="1">
    <citation type="submission" date="2016-10" db="EMBL/GenBank/DDBJ databases">
        <authorList>
            <person name="Varghese N."/>
            <person name="Submissions S."/>
        </authorList>
    </citation>
    <scope>NUCLEOTIDE SEQUENCE [LARGE SCALE GENOMIC DNA]</scope>
    <source>
        <strain evidence="9">KCTC 32247</strain>
    </source>
</reference>
<evidence type="ECO:0000256" key="4">
    <source>
        <dbReference type="ARBA" id="ARBA00022989"/>
    </source>
</evidence>
<keyword evidence="9" id="KW-1185">Reference proteome</keyword>
<dbReference type="InterPro" id="IPR050638">
    <property type="entry name" value="AA-Vitamin_Transporters"/>
</dbReference>
<evidence type="ECO:0000256" key="2">
    <source>
        <dbReference type="ARBA" id="ARBA00007362"/>
    </source>
</evidence>
<feature type="transmembrane region" description="Helical" evidence="6">
    <location>
        <begin position="69"/>
        <end position="88"/>
    </location>
</feature>